<dbReference type="PROSITE" id="PS01360">
    <property type="entry name" value="ZF_MYND_1"/>
    <property type="match status" value="1"/>
</dbReference>
<feature type="domain" description="MYND-type" evidence="5">
    <location>
        <begin position="51"/>
        <end position="95"/>
    </location>
</feature>
<protein>
    <recommendedName>
        <fullName evidence="5">MYND-type domain-containing protein</fullName>
    </recommendedName>
</protein>
<dbReference type="Pfam" id="PF01753">
    <property type="entry name" value="zf-MYND"/>
    <property type="match status" value="1"/>
</dbReference>
<organism evidence="6 7">
    <name type="scientific">Meganyctiphanes norvegica</name>
    <name type="common">Northern krill</name>
    <name type="synonym">Thysanopoda norvegica</name>
    <dbReference type="NCBI Taxonomy" id="48144"/>
    <lineage>
        <taxon>Eukaryota</taxon>
        <taxon>Metazoa</taxon>
        <taxon>Ecdysozoa</taxon>
        <taxon>Arthropoda</taxon>
        <taxon>Crustacea</taxon>
        <taxon>Multicrustacea</taxon>
        <taxon>Malacostraca</taxon>
        <taxon>Eumalacostraca</taxon>
        <taxon>Eucarida</taxon>
        <taxon>Euphausiacea</taxon>
        <taxon>Euphausiidae</taxon>
        <taxon>Meganyctiphanes</taxon>
    </lineage>
</organism>
<keyword evidence="2 4" id="KW-0863">Zinc-finger</keyword>
<dbReference type="AlphaFoldDB" id="A0AAV2PM37"/>
<keyword evidence="3" id="KW-0862">Zinc</keyword>
<reference evidence="6 7" key="1">
    <citation type="submission" date="2024-05" db="EMBL/GenBank/DDBJ databases">
        <authorList>
            <person name="Wallberg A."/>
        </authorList>
    </citation>
    <scope>NUCLEOTIDE SEQUENCE [LARGE SCALE GENOMIC DNA]</scope>
</reference>
<dbReference type="Proteomes" id="UP001497623">
    <property type="component" value="Unassembled WGS sequence"/>
</dbReference>
<feature type="non-terminal residue" evidence="6">
    <location>
        <position position="193"/>
    </location>
</feature>
<keyword evidence="1" id="KW-0479">Metal-binding</keyword>
<evidence type="ECO:0000256" key="3">
    <source>
        <dbReference type="ARBA" id="ARBA00022833"/>
    </source>
</evidence>
<name>A0AAV2PM37_MEGNR</name>
<proteinExistence type="predicted"/>
<evidence type="ECO:0000256" key="4">
    <source>
        <dbReference type="PROSITE-ProRule" id="PRU00134"/>
    </source>
</evidence>
<accession>A0AAV2PM37</accession>
<evidence type="ECO:0000256" key="1">
    <source>
        <dbReference type="ARBA" id="ARBA00022723"/>
    </source>
</evidence>
<dbReference type="PROSITE" id="PS50865">
    <property type="entry name" value="ZF_MYND_2"/>
    <property type="match status" value="1"/>
</dbReference>
<comment type="caution">
    <text evidence="6">The sequence shown here is derived from an EMBL/GenBank/DDBJ whole genome shotgun (WGS) entry which is preliminary data.</text>
</comment>
<keyword evidence="7" id="KW-1185">Reference proteome</keyword>
<dbReference type="GO" id="GO:0008270">
    <property type="term" value="F:zinc ion binding"/>
    <property type="evidence" value="ECO:0007669"/>
    <property type="project" value="UniProtKB-KW"/>
</dbReference>
<evidence type="ECO:0000313" key="6">
    <source>
        <dbReference type="EMBL" id="CAL4060328.1"/>
    </source>
</evidence>
<sequence>MPIYKYNNIGPFVPLPPKLGDQIYDPDCIQQIEAISKHIMSIEQEFFSGACYSCGTMISKENDVYLWRCSGCQLVSYCSKRCQKADWKMMHKFLCKTFPLENGKNVIVRYTDSIREDRDKVYDALDQLQKAIPEFHKVRVCYPPVKCTYGIDGKDNLFKNARICNVCHEARPELLHDCLCCAVSYCSKEHRIE</sequence>
<dbReference type="Gene3D" id="6.10.140.2220">
    <property type="match status" value="1"/>
</dbReference>
<evidence type="ECO:0000256" key="2">
    <source>
        <dbReference type="ARBA" id="ARBA00022771"/>
    </source>
</evidence>
<dbReference type="InterPro" id="IPR002893">
    <property type="entry name" value="Znf_MYND"/>
</dbReference>
<dbReference type="EMBL" id="CAXKWB010000330">
    <property type="protein sequence ID" value="CAL4060328.1"/>
    <property type="molecule type" value="Genomic_DNA"/>
</dbReference>
<dbReference type="SUPFAM" id="SSF144232">
    <property type="entry name" value="HIT/MYND zinc finger-like"/>
    <property type="match status" value="1"/>
</dbReference>
<gene>
    <name evidence="6" type="ORF">MNOR_LOCUS1256</name>
</gene>
<evidence type="ECO:0000313" key="7">
    <source>
        <dbReference type="Proteomes" id="UP001497623"/>
    </source>
</evidence>
<evidence type="ECO:0000259" key="5">
    <source>
        <dbReference type="PROSITE" id="PS50865"/>
    </source>
</evidence>